<dbReference type="OrthoDB" id="273010at2759"/>
<reference evidence="6 7" key="1">
    <citation type="submission" date="2019-09" db="EMBL/GenBank/DDBJ databases">
        <authorList>
            <person name="Brejova B."/>
        </authorList>
    </citation>
    <scope>NUCLEOTIDE SEQUENCE [LARGE SCALE GENOMIC DNA]</scope>
</reference>
<organism evidence="6 7">
    <name type="scientific">Magnusiomyces paraingens</name>
    <dbReference type="NCBI Taxonomy" id="2606893"/>
    <lineage>
        <taxon>Eukaryota</taxon>
        <taxon>Fungi</taxon>
        <taxon>Dikarya</taxon>
        <taxon>Ascomycota</taxon>
        <taxon>Saccharomycotina</taxon>
        <taxon>Dipodascomycetes</taxon>
        <taxon>Dipodascales</taxon>
        <taxon>Dipodascaceae</taxon>
        <taxon>Magnusiomyces</taxon>
    </lineage>
</organism>
<gene>
    <name evidence="6" type="ORF">SAPINGB_P003697</name>
</gene>
<accession>A0A5E8BQS2</accession>
<dbReference type="CDD" id="cd20268">
    <property type="entry name" value="Complex1_LYR_SDHAF1_LYRM8"/>
    <property type="match status" value="1"/>
</dbReference>
<comment type="similarity">
    <text evidence="4">Belongs to the complex I LYR family. SDHAF1 subfamily.</text>
</comment>
<proteinExistence type="inferred from homology"/>
<keyword evidence="3" id="KW-0143">Chaperone</keyword>
<dbReference type="Proteomes" id="UP000398389">
    <property type="component" value="Unassembled WGS sequence"/>
</dbReference>
<dbReference type="GeneID" id="43582513"/>
<dbReference type="Pfam" id="PF05347">
    <property type="entry name" value="Complex1_LYR"/>
    <property type="match status" value="1"/>
</dbReference>
<name>A0A5E8BQS2_9ASCO</name>
<keyword evidence="2" id="KW-0496">Mitochondrion</keyword>
<evidence type="ECO:0000313" key="7">
    <source>
        <dbReference type="Proteomes" id="UP000398389"/>
    </source>
</evidence>
<dbReference type="PANTHER" id="PTHR13675:SF1">
    <property type="entry name" value="SUCCINATE DEHYDROGENASE ASSEMBLY FACTOR 1, MITOCHONDRIAL"/>
    <property type="match status" value="1"/>
</dbReference>
<feature type="domain" description="Complex 1 LYR protein" evidence="5">
    <location>
        <begin position="10"/>
        <end position="68"/>
    </location>
</feature>
<dbReference type="InterPro" id="IPR008011">
    <property type="entry name" value="Complex1_LYR_dom"/>
</dbReference>
<sequence length="80" mass="9500">MARKLSGLQREVLALYRESIRAIYKKPVEAQPNFREFTRRNFRKYSGMSRKEFGAIEHLIRKGKKMLELYTNPGVRNIVL</sequence>
<evidence type="ECO:0000256" key="1">
    <source>
        <dbReference type="ARBA" id="ARBA00004305"/>
    </source>
</evidence>
<comment type="subcellular location">
    <subcellularLocation>
        <location evidence="1">Mitochondrion matrix</location>
    </subcellularLocation>
</comment>
<keyword evidence="7" id="KW-1185">Reference proteome</keyword>
<dbReference type="GO" id="GO:0034553">
    <property type="term" value="P:mitochondrial respiratory chain complex II assembly"/>
    <property type="evidence" value="ECO:0007669"/>
    <property type="project" value="InterPro"/>
</dbReference>
<protein>
    <recommendedName>
        <fullName evidence="5">Complex 1 LYR protein domain-containing protein</fullName>
    </recommendedName>
</protein>
<evidence type="ECO:0000256" key="2">
    <source>
        <dbReference type="ARBA" id="ARBA00023128"/>
    </source>
</evidence>
<dbReference type="EMBL" id="CABVLU010000003">
    <property type="protein sequence ID" value="VVT53683.1"/>
    <property type="molecule type" value="Genomic_DNA"/>
</dbReference>
<evidence type="ECO:0000313" key="6">
    <source>
        <dbReference type="EMBL" id="VVT53683.1"/>
    </source>
</evidence>
<dbReference type="RefSeq" id="XP_031854304.1">
    <property type="nucleotide sequence ID" value="XM_031998413.1"/>
</dbReference>
<dbReference type="GO" id="GO:0005759">
    <property type="term" value="C:mitochondrial matrix"/>
    <property type="evidence" value="ECO:0007669"/>
    <property type="project" value="UniProtKB-SubCell"/>
</dbReference>
<dbReference type="AlphaFoldDB" id="A0A5E8BQS2"/>
<evidence type="ECO:0000256" key="3">
    <source>
        <dbReference type="ARBA" id="ARBA00023186"/>
    </source>
</evidence>
<dbReference type="PANTHER" id="PTHR13675">
    <property type="entry name" value="LYR MOTIF-CONTAINING PROTEIN 2"/>
    <property type="match status" value="1"/>
</dbReference>
<evidence type="ECO:0000256" key="4">
    <source>
        <dbReference type="ARBA" id="ARBA00025715"/>
    </source>
</evidence>
<dbReference type="InterPro" id="IPR045295">
    <property type="entry name" value="Complex1_LYR_SDHAF1_LYRM8"/>
</dbReference>
<evidence type="ECO:0000259" key="5">
    <source>
        <dbReference type="Pfam" id="PF05347"/>
    </source>
</evidence>